<name>A0A4R1KBT9_9BACT</name>
<dbReference type="Proteomes" id="UP000294614">
    <property type="component" value="Unassembled WGS sequence"/>
</dbReference>
<keyword evidence="2" id="KW-0663">Pyridoxal phosphate</keyword>
<dbReference type="SUPFAM" id="SSF46785">
    <property type="entry name" value="Winged helix' DNA-binding domain"/>
    <property type="match status" value="1"/>
</dbReference>
<dbReference type="InterPro" id="IPR004839">
    <property type="entry name" value="Aminotransferase_I/II_large"/>
</dbReference>
<dbReference type="GO" id="GO:0030170">
    <property type="term" value="F:pyridoxal phosphate binding"/>
    <property type="evidence" value="ECO:0007669"/>
    <property type="project" value="InterPro"/>
</dbReference>
<dbReference type="PANTHER" id="PTHR46577:SF1">
    <property type="entry name" value="HTH-TYPE TRANSCRIPTIONAL REGULATORY PROTEIN GABR"/>
    <property type="match status" value="1"/>
</dbReference>
<organism evidence="7 8">
    <name type="scientific">Seleniivibrio woodruffii</name>
    <dbReference type="NCBI Taxonomy" id="1078050"/>
    <lineage>
        <taxon>Bacteria</taxon>
        <taxon>Pseudomonadati</taxon>
        <taxon>Deferribacterota</taxon>
        <taxon>Deferribacteres</taxon>
        <taxon>Deferribacterales</taxon>
        <taxon>Geovibrionaceae</taxon>
        <taxon>Seleniivibrio</taxon>
    </lineage>
</organism>
<sequence length="471" mass="54565">MLFSWKPDANQTSPMYMQLADYFRAKIKIGDLKNGTKLPGRESLMESLGVSKTTLISAFSQLQREGLLTSYPKSGYFISYNLESAKVNWNDYTKKARHKTSVYEYRHWGESDGLTNFSLSSDFRMEKYLVHALSKASERMDSGRNTPELTKYGLTSLRESVKKHLEKLGIKTEIENILISSETIQRLYYVYESLLNANSNFLHENTNIINTISNVHSIGINMVPVRMDKHGMSASDLEKKLIKCKTTPIVHIDPTDQAPTGIVMSKRRRQEIMNIIQKYRVPMVEIDHSANIWHDRPALAPLKSMDRNDNIIYLGSLLKCHPYDFQLSWIVADRYIIEHLSNVFIQTGVKPNFTMQLIADELFRSGDIYEMMQDIKAFIRRRSELTLSLCEKHLKTKGFWIEKNCNFHFWLDFPEMNFKSIFSKRGLITNIYPGYFFDRSDTSHILLCPASIQEKDIKKTILELSLLVNSD</sequence>
<dbReference type="InterPro" id="IPR000524">
    <property type="entry name" value="Tscrpt_reg_HTH_GntR"/>
</dbReference>
<dbReference type="PROSITE" id="PS50949">
    <property type="entry name" value="HTH_GNTR"/>
    <property type="match status" value="1"/>
</dbReference>
<accession>A0A4R1KBT9</accession>
<dbReference type="Pfam" id="PF00155">
    <property type="entry name" value="Aminotran_1_2"/>
    <property type="match status" value="1"/>
</dbReference>
<protein>
    <submittedName>
        <fullName evidence="7">GntR family transcriptional regulator</fullName>
    </submittedName>
</protein>
<comment type="similarity">
    <text evidence="1">In the C-terminal section; belongs to the class-I pyridoxal-phosphate-dependent aminotransferase family.</text>
</comment>
<comment type="caution">
    <text evidence="7">The sequence shown here is derived from an EMBL/GenBank/DDBJ whole genome shotgun (WGS) entry which is preliminary data.</text>
</comment>
<dbReference type="Gene3D" id="1.10.10.10">
    <property type="entry name" value="Winged helix-like DNA-binding domain superfamily/Winged helix DNA-binding domain"/>
    <property type="match status" value="1"/>
</dbReference>
<evidence type="ECO:0000259" key="6">
    <source>
        <dbReference type="PROSITE" id="PS50949"/>
    </source>
</evidence>
<evidence type="ECO:0000313" key="7">
    <source>
        <dbReference type="EMBL" id="TCK61972.1"/>
    </source>
</evidence>
<dbReference type="InterPro" id="IPR015421">
    <property type="entry name" value="PyrdxlP-dep_Trfase_major"/>
</dbReference>
<dbReference type="SMART" id="SM00345">
    <property type="entry name" value="HTH_GNTR"/>
    <property type="match status" value="1"/>
</dbReference>
<dbReference type="EMBL" id="SMGG01000003">
    <property type="protein sequence ID" value="TCK61972.1"/>
    <property type="molecule type" value="Genomic_DNA"/>
</dbReference>
<dbReference type="InterPro" id="IPR036390">
    <property type="entry name" value="WH_DNA-bd_sf"/>
</dbReference>
<evidence type="ECO:0000256" key="3">
    <source>
        <dbReference type="ARBA" id="ARBA00023015"/>
    </source>
</evidence>
<dbReference type="RefSeq" id="WP_132871671.1">
    <property type="nucleotide sequence ID" value="NZ_SMGG01000003.1"/>
</dbReference>
<keyword evidence="4" id="KW-0238">DNA-binding</keyword>
<dbReference type="Gene3D" id="3.40.640.10">
    <property type="entry name" value="Type I PLP-dependent aspartate aminotransferase-like (Major domain)"/>
    <property type="match status" value="1"/>
</dbReference>
<evidence type="ECO:0000256" key="2">
    <source>
        <dbReference type="ARBA" id="ARBA00022898"/>
    </source>
</evidence>
<keyword evidence="3" id="KW-0805">Transcription regulation</keyword>
<dbReference type="GO" id="GO:0003700">
    <property type="term" value="F:DNA-binding transcription factor activity"/>
    <property type="evidence" value="ECO:0007669"/>
    <property type="project" value="InterPro"/>
</dbReference>
<dbReference type="CDD" id="cd00609">
    <property type="entry name" value="AAT_like"/>
    <property type="match status" value="1"/>
</dbReference>
<dbReference type="PANTHER" id="PTHR46577">
    <property type="entry name" value="HTH-TYPE TRANSCRIPTIONAL REGULATORY PROTEIN GABR"/>
    <property type="match status" value="1"/>
</dbReference>
<evidence type="ECO:0000256" key="5">
    <source>
        <dbReference type="ARBA" id="ARBA00023163"/>
    </source>
</evidence>
<dbReference type="SUPFAM" id="SSF53383">
    <property type="entry name" value="PLP-dependent transferases"/>
    <property type="match status" value="1"/>
</dbReference>
<dbReference type="Pfam" id="PF00392">
    <property type="entry name" value="GntR"/>
    <property type="match status" value="1"/>
</dbReference>
<gene>
    <name evidence="7" type="ORF">C8D98_0480</name>
</gene>
<dbReference type="InterPro" id="IPR015424">
    <property type="entry name" value="PyrdxlP-dep_Trfase"/>
</dbReference>
<proteinExistence type="inferred from homology"/>
<feature type="domain" description="HTH gntR-type" evidence="6">
    <location>
        <begin position="13"/>
        <end position="81"/>
    </location>
</feature>
<dbReference type="AlphaFoldDB" id="A0A4R1KBT9"/>
<keyword evidence="5" id="KW-0804">Transcription</keyword>
<dbReference type="CDD" id="cd07377">
    <property type="entry name" value="WHTH_GntR"/>
    <property type="match status" value="1"/>
</dbReference>
<reference evidence="7 8" key="1">
    <citation type="submission" date="2019-03" db="EMBL/GenBank/DDBJ databases">
        <title>Genomic Encyclopedia of Type Strains, Phase IV (KMG-IV): sequencing the most valuable type-strain genomes for metagenomic binning, comparative biology and taxonomic classification.</title>
        <authorList>
            <person name="Goeker M."/>
        </authorList>
    </citation>
    <scope>NUCLEOTIDE SEQUENCE [LARGE SCALE GENOMIC DNA]</scope>
    <source>
        <strain evidence="7 8">DSM 24984</strain>
    </source>
</reference>
<dbReference type="InterPro" id="IPR051446">
    <property type="entry name" value="HTH_trans_reg/aminotransferase"/>
</dbReference>
<evidence type="ECO:0000256" key="1">
    <source>
        <dbReference type="ARBA" id="ARBA00005384"/>
    </source>
</evidence>
<keyword evidence="8" id="KW-1185">Reference proteome</keyword>
<dbReference type="InterPro" id="IPR036388">
    <property type="entry name" value="WH-like_DNA-bd_sf"/>
</dbReference>
<evidence type="ECO:0000313" key="8">
    <source>
        <dbReference type="Proteomes" id="UP000294614"/>
    </source>
</evidence>
<evidence type="ECO:0000256" key="4">
    <source>
        <dbReference type="ARBA" id="ARBA00023125"/>
    </source>
</evidence>
<dbReference type="GO" id="GO:0003677">
    <property type="term" value="F:DNA binding"/>
    <property type="evidence" value="ECO:0007669"/>
    <property type="project" value="UniProtKB-KW"/>
</dbReference>
<dbReference type="OrthoDB" id="9802328at2"/>